<sequence length="146" mass="16339">MSDDIRVRAARLAVRLRTWGHRHEASLMEDLAEEVGALRATIEDRDDALLRAGGDNLRLGRIVERVQELADTYGYTPNMTSAHHEIADQITRAIDGAPDPRRVETAEELDAAPTGQRNMWDGFCDDCECIHCKPMDSEPWHGKASS</sequence>
<evidence type="ECO:0000313" key="1">
    <source>
        <dbReference type="EMBL" id="VDR36989.1"/>
    </source>
</evidence>
<organism evidence="1 2">
    <name type="scientific">Tsukamurella paurometabola</name>
    <name type="common">Corynebacterium paurometabolum</name>
    <dbReference type="NCBI Taxonomy" id="2061"/>
    <lineage>
        <taxon>Bacteria</taxon>
        <taxon>Bacillati</taxon>
        <taxon>Actinomycetota</taxon>
        <taxon>Actinomycetes</taxon>
        <taxon>Mycobacteriales</taxon>
        <taxon>Tsukamurellaceae</taxon>
        <taxon>Tsukamurella</taxon>
    </lineage>
</organism>
<dbReference type="OrthoDB" id="134985at2"/>
<dbReference type="Proteomes" id="UP000271626">
    <property type="component" value="Chromosome"/>
</dbReference>
<dbReference type="EMBL" id="LR131273">
    <property type="protein sequence ID" value="VDR36989.1"/>
    <property type="molecule type" value="Genomic_DNA"/>
</dbReference>
<protein>
    <submittedName>
        <fullName evidence="1">Uncharacterized protein</fullName>
    </submittedName>
</protein>
<evidence type="ECO:0000313" key="2">
    <source>
        <dbReference type="Proteomes" id="UP000271626"/>
    </source>
</evidence>
<dbReference type="AlphaFoldDB" id="A0A3P8JUG6"/>
<gene>
    <name evidence="1" type="ORF">NCTC10741_00084</name>
</gene>
<accession>A0A3P8JUG6</accession>
<dbReference type="RefSeq" id="WP_126194438.1">
    <property type="nucleotide sequence ID" value="NZ_CP085954.1"/>
</dbReference>
<reference evidence="1 2" key="1">
    <citation type="submission" date="2018-12" db="EMBL/GenBank/DDBJ databases">
        <authorList>
            <consortium name="Pathogen Informatics"/>
        </authorList>
    </citation>
    <scope>NUCLEOTIDE SEQUENCE [LARGE SCALE GENOMIC DNA]</scope>
    <source>
        <strain evidence="1 2">NCTC10741</strain>
    </source>
</reference>
<proteinExistence type="predicted"/>
<name>A0A3P8JUG6_TSUPA</name>